<keyword evidence="11" id="KW-0472">Membrane</keyword>
<feature type="chain" id="PRO_5047174327" evidence="15">
    <location>
        <begin position="21"/>
        <end position="374"/>
    </location>
</feature>
<evidence type="ECO:0000256" key="14">
    <source>
        <dbReference type="ARBA" id="ARBA00023288"/>
    </source>
</evidence>
<protein>
    <submittedName>
        <fullName evidence="18">Polysaccharide biosynthesis/export family protein</fullName>
    </submittedName>
</protein>
<accession>A0ABS8YW58</accession>
<sequence>MSFSRKALTATLSVALLTTAACSLPRSGPKKDEILSASALAESNAFVVPMSESVVRATTVASQTGFSAAFRNAGLMGSDTISPGDTLNLAIWENVDDGLLAQKGLSATELAGLQVDGTGQIFVPYAGRIQAAGNSPDELRRIITEKLATQTPDPQVSVTRVAGDGATVSIMGAIGGQGVYPLERPTRTLATMLAKAGGVSAKPEVTKITVKRGKDTGSIWLRDLYANPQLDIALRPGDVILIEEDRRAFISLGALGQQARVPFQVPEMSALDAVASVGGLQSGLADPTGIFVFRDESAPVAGQILGRADLVGDQRMIYVLDLTAPEGIFLAREFDIRDGDTVYVTEAPYVQWQKTLSALTGSVSTANSLSSLAN</sequence>
<evidence type="ECO:0000256" key="1">
    <source>
        <dbReference type="ARBA" id="ARBA00004571"/>
    </source>
</evidence>
<keyword evidence="7 15" id="KW-0732">Signal</keyword>
<dbReference type="Gene3D" id="3.10.560.10">
    <property type="entry name" value="Outer membrane lipoprotein wza domain like"/>
    <property type="match status" value="2"/>
</dbReference>
<dbReference type="InterPro" id="IPR003715">
    <property type="entry name" value="Poly_export_N"/>
</dbReference>
<feature type="domain" description="SLBB" evidence="17">
    <location>
        <begin position="252"/>
        <end position="344"/>
    </location>
</feature>
<dbReference type="EMBL" id="JAJUOS010000002">
    <property type="protein sequence ID" value="MCE5972753.1"/>
    <property type="molecule type" value="Genomic_DNA"/>
</dbReference>
<dbReference type="Pfam" id="PF22461">
    <property type="entry name" value="SLBB_2"/>
    <property type="match status" value="2"/>
</dbReference>
<evidence type="ECO:0000313" key="19">
    <source>
        <dbReference type="Proteomes" id="UP001521181"/>
    </source>
</evidence>
<keyword evidence="19" id="KW-1185">Reference proteome</keyword>
<dbReference type="PANTHER" id="PTHR33619">
    <property type="entry name" value="POLYSACCHARIDE EXPORT PROTEIN GFCE-RELATED"/>
    <property type="match status" value="1"/>
</dbReference>
<keyword evidence="8" id="KW-0625">Polysaccharide transport</keyword>
<dbReference type="Gene3D" id="3.30.1950.10">
    <property type="entry name" value="wza like domain"/>
    <property type="match status" value="1"/>
</dbReference>
<evidence type="ECO:0000259" key="17">
    <source>
        <dbReference type="Pfam" id="PF22461"/>
    </source>
</evidence>
<evidence type="ECO:0000256" key="3">
    <source>
        <dbReference type="ARBA" id="ARBA00022448"/>
    </source>
</evidence>
<keyword evidence="5" id="KW-0762">Sugar transport</keyword>
<evidence type="ECO:0000256" key="9">
    <source>
        <dbReference type="ARBA" id="ARBA00023065"/>
    </source>
</evidence>
<evidence type="ECO:0000256" key="15">
    <source>
        <dbReference type="SAM" id="SignalP"/>
    </source>
</evidence>
<proteinExistence type="inferred from homology"/>
<keyword evidence="13" id="KW-0998">Cell outer membrane</keyword>
<feature type="domain" description="Polysaccharide export protein N-terminal" evidence="16">
    <location>
        <begin position="80"/>
        <end position="159"/>
    </location>
</feature>
<comment type="caution">
    <text evidence="18">The sequence shown here is derived from an EMBL/GenBank/DDBJ whole genome shotgun (WGS) entry which is preliminary data.</text>
</comment>
<keyword evidence="10" id="KW-0626">Porin</keyword>
<keyword evidence="6" id="KW-0812">Transmembrane</keyword>
<dbReference type="InterPro" id="IPR054765">
    <property type="entry name" value="SLBB_dom"/>
</dbReference>
<dbReference type="PANTHER" id="PTHR33619:SF3">
    <property type="entry name" value="POLYSACCHARIDE EXPORT PROTEIN GFCE-RELATED"/>
    <property type="match status" value="1"/>
</dbReference>
<evidence type="ECO:0000256" key="4">
    <source>
        <dbReference type="ARBA" id="ARBA00022452"/>
    </source>
</evidence>
<keyword evidence="12" id="KW-0564">Palmitate</keyword>
<comment type="similarity">
    <text evidence="2">Belongs to the BexD/CtrA/VexA family.</text>
</comment>
<evidence type="ECO:0000256" key="7">
    <source>
        <dbReference type="ARBA" id="ARBA00022729"/>
    </source>
</evidence>
<keyword evidence="14" id="KW-0449">Lipoprotein</keyword>
<organism evidence="18 19">
    <name type="scientific">Rhodobacter flavimaris</name>
    <dbReference type="NCBI Taxonomy" id="2907145"/>
    <lineage>
        <taxon>Bacteria</taxon>
        <taxon>Pseudomonadati</taxon>
        <taxon>Pseudomonadota</taxon>
        <taxon>Alphaproteobacteria</taxon>
        <taxon>Rhodobacterales</taxon>
        <taxon>Rhodobacter group</taxon>
        <taxon>Rhodobacter</taxon>
    </lineage>
</organism>
<evidence type="ECO:0000256" key="11">
    <source>
        <dbReference type="ARBA" id="ARBA00023136"/>
    </source>
</evidence>
<comment type="subcellular location">
    <subcellularLocation>
        <location evidence="1">Cell outer membrane</location>
        <topology evidence="1">Multi-pass membrane protein</topology>
    </subcellularLocation>
</comment>
<keyword evidence="4" id="KW-1134">Transmembrane beta strand</keyword>
<dbReference type="Proteomes" id="UP001521181">
    <property type="component" value="Unassembled WGS sequence"/>
</dbReference>
<keyword evidence="9" id="KW-0406">Ion transport</keyword>
<feature type="signal peptide" evidence="15">
    <location>
        <begin position="1"/>
        <end position="20"/>
    </location>
</feature>
<evidence type="ECO:0000256" key="10">
    <source>
        <dbReference type="ARBA" id="ARBA00023114"/>
    </source>
</evidence>
<evidence type="ECO:0000256" key="12">
    <source>
        <dbReference type="ARBA" id="ARBA00023139"/>
    </source>
</evidence>
<dbReference type="PROSITE" id="PS51257">
    <property type="entry name" value="PROKAR_LIPOPROTEIN"/>
    <property type="match status" value="1"/>
</dbReference>
<evidence type="ECO:0000256" key="2">
    <source>
        <dbReference type="ARBA" id="ARBA00009450"/>
    </source>
</evidence>
<evidence type="ECO:0000256" key="13">
    <source>
        <dbReference type="ARBA" id="ARBA00023237"/>
    </source>
</evidence>
<dbReference type="Pfam" id="PF02563">
    <property type="entry name" value="Poly_export"/>
    <property type="match status" value="1"/>
</dbReference>
<evidence type="ECO:0000256" key="5">
    <source>
        <dbReference type="ARBA" id="ARBA00022597"/>
    </source>
</evidence>
<name>A0ABS8YW58_9RHOB</name>
<evidence type="ECO:0000313" key="18">
    <source>
        <dbReference type="EMBL" id="MCE5972753.1"/>
    </source>
</evidence>
<dbReference type="InterPro" id="IPR049712">
    <property type="entry name" value="Poly_export"/>
</dbReference>
<keyword evidence="3" id="KW-0813">Transport</keyword>
<evidence type="ECO:0000256" key="8">
    <source>
        <dbReference type="ARBA" id="ARBA00023047"/>
    </source>
</evidence>
<feature type="domain" description="SLBB" evidence="17">
    <location>
        <begin position="168"/>
        <end position="241"/>
    </location>
</feature>
<reference evidence="18 19" key="1">
    <citation type="submission" date="2021-12" db="EMBL/GenBank/DDBJ databases">
        <title>Sinirhodobacter sp. WL0062 is a bacterium isolated from seawater.</title>
        <authorList>
            <person name="Wang L."/>
            <person name="He W."/>
            <person name="Zhang D.-F."/>
        </authorList>
    </citation>
    <scope>NUCLEOTIDE SEQUENCE [LARGE SCALE GENOMIC DNA]</scope>
    <source>
        <strain evidence="18 19">WL0062</strain>
    </source>
</reference>
<gene>
    <name evidence="18" type="ORF">LZA78_04600</name>
</gene>
<evidence type="ECO:0000259" key="16">
    <source>
        <dbReference type="Pfam" id="PF02563"/>
    </source>
</evidence>
<evidence type="ECO:0000256" key="6">
    <source>
        <dbReference type="ARBA" id="ARBA00022692"/>
    </source>
</evidence>